<dbReference type="RefSeq" id="WP_165117654.1">
    <property type="nucleotide sequence ID" value="NZ_JAAKZG010000004.1"/>
</dbReference>
<keyword evidence="3" id="KW-1185">Reference proteome</keyword>
<comment type="caution">
    <text evidence="2">The sequence shown here is derived from an EMBL/GenBank/DDBJ whole genome shotgun (WGS) entry which is preliminary data.</text>
</comment>
<dbReference type="PRINTS" id="PR00411">
    <property type="entry name" value="PNDRDTASEI"/>
</dbReference>
<dbReference type="AlphaFoldDB" id="A0A7C9V6W6"/>
<dbReference type="Gene3D" id="3.50.50.60">
    <property type="entry name" value="FAD/NAD(P)-binding domain"/>
    <property type="match status" value="2"/>
</dbReference>
<dbReference type="PANTHER" id="PTHR43539:SF78">
    <property type="entry name" value="FLAVIN-CONTAINING MONOOXYGENASE"/>
    <property type="match status" value="1"/>
</dbReference>
<protein>
    <submittedName>
        <fullName evidence="2">NAD(P)-binding domain-containing protein</fullName>
    </submittedName>
</protein>
<name>A0A7C9V6W6_9HYPH</name>
<dbReference type="InterPro" id="IPR050982">
    <property type="entry name" value="Auxin_biosynth/cation_transpt"/>
</dbReference>
<reference evidence="2 3" key="1">
    <citation type="submission" date="2020-02" db="EMBL/GenBank/DDBJ databases">
        <title>Genome sequence of the type strain CGMCC 1.15528 of Mesorhizobium zhangyense.</title>
        <authorList>
            <person name="Gao J."/>
            <person name="Sun J."/>
        </authorList>
    </citation>
    <scope>NUCLEOTIDE SEQUENCE [LARGE SCALE GENOMIC DNA]</scope>
    <source>
        <strain evidence="2 3">CGMCC 1.15528</strain>
    </source>
</reference>
<dbReference type="PANTHER" id="PTHR43539">
    <property type="entry name" value="FLAVIN-BINDING MONOOXYGENASE-LIKE PROTEIN (AFU_ORTHOLOGUE AFUA_4G09220)"/>
    <property type="match status" value="1"/>
</dbReference>
<organism evidence="2 3">
    <name type="scientific">Mesorhizobium zhangyense</name>
    <dbReference type="NCBI Taxonomy" id="1776730"/>
    <lineage>
        <taxon>Bacteria</taxon>
        <taxon>Pseudomonadati</taxon>
        <taxon>Pseudomonadota</taxon>
        <taxon>Alphaproteobacteria</taxon>
        <taxon>Hyphomicrobiales</taxon>
        <taxon>Phyllobacteriaceae</taxon>
        <taxon>Mesorhizobium</taxon>
    </lineage>
</organism>
<dbReference type="GO" id="GO:0050660">
    <property type="term" value="F:flavin adenine dinucleotide binding"/>
    <property type="evidence" value="ECO:0007669"/>
    <property type="project" value="TreeGrafter"/>
</dbReference>
<sequence>MSVEKVDTLVVGAGQAGVAMSEHLGKSGVPYLVLERDRIAERWRSGRWDSLVANGPAWHDRFPGMEFPGAGPDAFVAKEKVADYFVAYAEKIAAPIRCGVEVREVRRNVGRPGFRVETSDGVIEARNIVASTGPFQNPVIPAVVPEDAGLMQIHSSSYRNPGQLPEGAVLVVGAGSSGVQIADELLRAGKRVYLSVGPHDRPPRAYRGRDFCWWLGVLGKWDAATPGPGTEHVTIAVSGARGGETIDFRRLAGQGMILLGRTEDYKEGGLTFAPDLAENLARGDANYMSLLDEADAYVVRNGVDLPEDPEARRIEPEPKCVTDPILELNLADAGITSIIWATGFTVDYSWLKVDVFDEKGRPKHQRGVSSEPGIYFLGLPWQSRRGSSFIWGVWHDAKFVADHISTQRKYLEYHESAKRVTEEA</sequence>
<dbReference type="InterPro" id="IPR036188">
    <property type="entry name" value="FAD/NAD-bd_sf"/>
</dbReference>
<gene>
    <name evidence="2" type="ORF">G6N74_12260</name>
</gene>
<dbReference type="Proteomes" id="UP000481252">
    <property type="component" value="Unassembled WGS sequence"/>
</dbReference>
<dbReference type="EMBL" id="JAAKZG010000004">
    <property type="protein sequence ID" value="NGN41844.1"/>
    <property type="molecule type" value="Genomic_DNA"/>
</dbReference>
<proteinExistence type="predicted"/>
<evidence type="ECO:0000313" key="3">
    <source>
        <dbReference type="Proteomes" id="UP000481252"/>
    </source>
</evidence>
<accession>A0A7C9V6W6</accession>
<dbReference type="Pfam" id="PF13738">
    <property type="entry name" value="Pyr_redox_3"/>
    <property type="match status" value="1"/>
</dbReference>
<evidence type="ECO:0000256" key="1">
    <source>
        <dbReference type="ARBA" id="ARBA00023002"/>
    </source>
</evidence>
<keyword evidence="1" id="KW-0560">Oxidoreductase</keyword>
<dbReference type="SUPFAM" id="SSF51905">
    <property type="entry name" value="FAD/NAD(P)-binding domain"/>
    <property type="match status" value="2"/>
</dbReference>
<dbReference type="GO" id="GO:0004497">
    <property type="term" value="F:monooxygenase activity"/>
    <property type="evidence" value="ECO:0007669"/>
    <property type="project" value="TreeGrafter"/>
</dbReference>
<evidence type="ECO:0000313" key="2">
    <source>
        <dbReference type="EMBL" id="NGN41844.1"/>
    </source>
</evidence>